<dbReference type="RefSeq" id="WP_235052668.1">
    <property type="nucleotide sequence ID" value="NZ_JAKFHA010000007.1"/>
</dbReference>
<dbReference type="Proteomes" id="UP001165378">
    <property type="component" value="Unassembled WGS sequence"/>
</dbReference>
<feature type="region of interest" description="Disordered" evidence="1">
    <location>
        <begin position="59"/>
        <end position="78"/>
    </location>
</feature>
<dbReference type="InterPro" id="IPR015035">
    <property type="entry name" value="DUF1918"/>
</dbReference>
<evidence type="ECO:0000313" key="4">
    <source>
        <dbReference type="Proteomes" id="UP001165378"/>
    </source>
</evidence>
<gene>
    <name evidence="3" type="ORF">LZ495_14885</name>
</gene>
<organism evidence="3 4">
    <name type="scientific">Yinghuangia soli</name>
    <dbReference type="NCBI Taxonomy" id="2908204"/>
    <lineage>
        <taxon>Bacteria</taxon>
        <taxon>Bacillati</taxon>
        <taxon>Actinomycetota</taxon>
        <taxon>Actinomycetes</taxon>
        <taxon>Kitasatosporales</taxon>
        <taxon>Streptomycetaceae</taxon>
        <taxon>Yinghuangia</taxon>
    </lineage>
</organism>
<comment type="caution">
    <text evidence="3">The sequence shown here is derived from an EMBL/GenBank/DDBJ whole genome shotgun (WGS) entry which is preliminary data.</text>
</comment>
<dbReference type="SUPFAM" id="SSF50118">
    <property type="entry name" value="Cell growth inhibitor/plasmid maintenance toxic component"/>
    <property type="match status" value="1"/>
</dbReference>
<feature type="compositionally biased region" description="Low complexity" evidence="1">
    <location>
        <begin position="62"/>
        <end position="71"/>
    </location>
</feature>
<accession>A0AA41PZ68</accession>
<dbReference type="Gene3D" id="2.30.30.440">
    <property type="entry name" value="Domain of unknown function DUF1918"/>
    <property type="match status" value="1"/>
</dbReference>
<sequence length="78" mass="8392">MHATIGDRLHVHGNAVGRADRTGEILEVRGPDGEPPYVVRFDDGHTGLIFPGPDAEVEARAARPGPGTAAMPRRRQGW</sequence>
<reference evidence="3" key="1">
    <citation type="submission" date="2022-01" db="EMBL/GenBank/DDBJ databases">
        <title>Genome-Based Taxonomic Classification of the Phylum Actinobacteria.</title>
        <authorList>
            <person name="Gao Y."/>
        </authorList>
    </citation>
    <scope>NUCLEOTIDE SEQUENCE</scope>
    <source>
        <strain evidence="3">KLBMP 8922</strain>
    </source>
</reference>
<name>A0AA41PZ68_9ACTN</name>
<feature type="region of interest" description="Disordered" evidence="1">
    <location>
        <begin position="1"/>
        <end position="32"/>
    </location>
</feature>
<evidence type="ECO:0000259" key="2">
    <source>
        <dbReference type="Pfam" id="PF08940"/>
    </source>
</evidence>
<keyword evidence="4" id="KW-1185">Reference proteome</keyword>
<dbReference type="AlphaFoldDB" id="A0AA41PZ68"/>
<evidence type="ECO:0000256" key="1">
    <source>
        <dbReference type="SAM" id="MobiDB-lite"/>
    </source>
</evidence>
<evidence type="ECO:0000313" key="3">
    <source>
        <dbReference type="EMBL" id="MCF2528498.1"/>
    </source>
</evidence>
<feature type="domain" description="DUF1918" evidence="2">
    <location>
        <begin position="1"/>
        <end position="57"/>
    </location>
</feature>
<protein>
    <submittedName>
        <fullName evidence="3">DUF1918 domain-containing protein</fullName>
    </submittedName>
</protein>
<dbReference type="Pfam" id="PF08940">
    <property type="entry name" value="DUF1918"/>
    <property type="match status" value="1"/>
</dbReference>
<feature type="compositionally biased region" description="Basic and acidic residues" evidence="1">
    <location>
        <begin position="1"/>
        <end position="10"/>
    </location>
</feature>
<proteinExistence type="predicted"/>
<feature type="compositionally biased region" description="Basic and acidic residues" evidence="1">
    <location>
        <begin position="18"/>
        <end position="32"/>
    </location>
</feature>
<dbReference type="EMBL" id="JAKFHA010000007">
    <property type="protein sequence ID" value="MCF2528498.1"/>
    <property type="molecule type" value="Genomic_DNA"/>
</dbReference>